<organism evidence="4 5">
    <name type="scientific">Streptomyces aureus</name>
    <dbReference type="NCBI Taxonomy" id="193461"/>
    <lineage>
        <taxon>Bacteria</taxon>
        <taxon>Bacillati</taxon>
        <taxon>Actinomycetota</taxon>
        <taxon>Actinomycetes</taxon>
        <taxon>Kitasatosporales</taxon>
        <taxon>Streptomycetaceae</taxon>
        <taxon>Streptomyces</taxon>
    </lineage>
</organism>
<dbReference type="SUPFAM" id="SSF51569">
    <property type="entry name" value="Aldolase"/>
    <property type="match status" value="1"/>
</dbReference>
<dbReference type="EMBL" id="JBGOSP010000043">
    <property type="protein sequence ID" value="MFA3842744.1"/>
    <property type="molecule type" value="Genomic_DNA"/>
</dbReference>
<dbReference type="PIRSF" id="PIRSF001365">
    <property type="entry name" value="DHDPS"/>
    <property type="match status" value="1"/>
</dbReference>
<dbReference type="SMART" id="SM01130">
    <property type="entry name" value="DHDPS"/>
    <property type="match status" value="1"/>
</dbReference>
<protein>
    <submittedName>
        <fullName evidence="4">Dihydrodipicolinate synthase family protein</fullName>
    </submittedName>
</protein>
<dbReference type="Pfam" id="PF00701">
    <property type="entry name" value="DHDPS"/>
    <property type="match status" value="1"/>
</dbReference>
<evidence type="ECO:0000256" key="1">
    <source>
        <dbReference type="ARBA" id="ARBA00007592"/>
    </source>
</evidence>
<dbReference type="PRINTS" id="PR00146">
    <property type="entry name" value="DHPICSNTHASE"/>
</dbReference>
<evidence type="ECO:0000256" key="2">
    <source>
        <dbReference type="ARBA" id="ARBA00023239"/>
    </source>
</evidence>
<dbReference type="RefSeq" id="WP_372566658.1">
    <property type="nucleotide sequence ID" value="NZ_JBGOSP010000043.1"/>
</dbReference>
<keyword evidence="5" id="KW-1185">Reference proteome</keyword>
<gene>
    <name evidence="4" type="ORF">ACEG43_42475</name>
</gene>
<comment type="caution">
    <text evidence="4">The sequence shown here is derived from an EMBL/GenBank/DDBJ whole genome shotgun (WGS) entry which is preliminary data.</text>
</comment>
<reference evidence="4 5" key="1">
    <citation type="submission" date="2024-08" db="EMBL/GenBank/DDBJ databases">
        <title>Genome sequence of Streptomyces aureus CACIA-1.46HGO.</title>
        <authorList>
            <person name="Evangelista-Martinez Z."/>
        </authorList>
    </citation>
    <scope>NUCLEOTIDE SEQUENCE [LARGE SCALE GENOMIC DNA]</scope>
    <source>
        <strain evidence="4 5">CACIA-1.46HGO</strain>
    </source>
</reference>
<name>A0ABV4SZT4_9ACTN</name>
<keyword evidence="2 3" id="KW-0456">Lyase</keyword>
<evidence type="ECO:0000313" key="4">
    <source>
        <dbReference type="EMBL" id="MFA3842744.1"/>
    </source>
</evidence>
<dbReference type="Gene3D" id="3.20.20.70">
    <property type="entry name" value="Aldolase class I"/>
    <property type="match status" value="1"/>
</dbReference>
<evidence type="ECO:0000256" key="3">
    <source>
        <dbReference type="PIRNR" id="PIRNR001365"/>
    </source>
</evidence>
<dbReference type="InterPro" id="IPR013785">
    <property type="entry name" value="Aldolase_TIM"/>
</dbReference>
<dbReference type="CDD" id="cd00408">
    <property type="entry name" value="DHDPS-like"/>
    <property type="match status" value="1"/>
</dbReference>
<proteinExistence type="inferred from homology"/>
<dbReference type="Proteomes" id="UP001571476">
    <property type="component" value="Unassembled WGS sequence"/>
</dbReference>
<evidence type="ECO:0000313" key="5">
    <source>
        <dbReference type="Proteomes" id="UP001571476"/>
    </source>
</evidence>
<dbReference type="PANTHER" id="PTHR12128">
    <property type="entry name" value="DIHYDRODIPICOLINATE SYNTHASE"/>
    <property type="match status" value="1"/>
</dbReference>
<dbReference type="PANTHER" id="PTHR12128:SF66">
    <property type="entry name" value="4-HYDROXY-2-OXOGLUTARATE ALDOLASE, MITOCHONDRIAL"/>
    <property type="match status" value="1"/>
</dbReference>
<sequence length="312" mass="33991">MDRNTVNWRGYIPAITTPFTREGVLDTDALHVQVDWLVKEGIQGAILAGTSGEWFSMSTAERAQLFAAGAEHRTDTFPVIGACNAFTPHEAITHARAAEAAGLDGILLTPPPYIVPNRKEIIAFYRAVSDATDIPMTVYNWPRGCVVDMDVDLLTELAQIENVVAIKNSTGDFASFLAGMYALEGQVRYFGLPTNALGADLAILGHGDGLMGTGGILGRDQADFWNAIDTGDRERAIRLGAKDRVYMNAWFRPDYGVQFGNQQAIIKTALRLRGIPAGFVRAPLLELTPEEIARVEETLHQLGIETVPLAHV</sequence>
<accession>A0ABV4SZT4</accession>
<dbReference type="InterPro" id="IPR002220">
    <property type="entry name" value="DapA-like"/>
</dbReference>
<comment type="similarity">
    <text evidence="1 3">Belongs to the DapA family.</text>
</comment>